<dbReference type="Pfam" id="PF01546">
    <property type="entry name" value="Peptidase_M20"/>
    <property type="match status" value="1"/>
</dbReference>
<reference evidence="2" key="1">
    <citation type="submission" date="2016-10" db="EMBL/GenBank/DDBJ databases">
        <authorList>
            <person name="Varghese N."/>
            <person name="Submissions S."/>
        </authorList>
    </citation>
    <scope>NUCLEOTIDE SEQUENCE [LARGE SCALE GENOMIC DNA]</scope>
    <source>
        <strain evidence="2">IBRC-M 10403</strain>
    </source>
</reference>
<dbReference type="InterPro" id="IPR050072">
    <property type="entry name" value="Peptidase_M20A"/>
</dbReference>
<gene>
    <name evidence="1" type="ORF">SAMN05216174_102493</name>
</gene>
<dbReference type="RefSeq" id="WP_407640493.1">
    <property type="nucleotide sequence ID" value="NZ_FMZZ01000002.1"/>
</dbReference>
<dbReference type="InterPro" id="IPR002933">
    <property type="entry name" value="Peptidase_M20"/>
</dbReference>
<protein>
    <submittedName>
        <fullName evidence="1">Acetylornithine deacetylase/Succinyl-diaminopimelate desuccinylase</fullName>
    </submittedName>
</protein>
<dbReference type="Gene3D" id="3.40.630.10">
    <property type="entry name" value="Zn peptidases"/>
    <property type="match status" value="2"/>
</dbReference>
<proteinExistence type="predicted"/>
<sequence>MTTVPAVPAVASHARTPRTPRTLLTDADIDLLLRLIDLPTAGPLETDEPARLWEAQREYARAATGFTVVHHEPADRSVLDRPGVPTVVRAAAGPGFLYCQPNLVLRLGPAQARTVMFNVHLDTVACHEPGRRDGAVVRGRGAVDAKGPAVALLAGIRDAVRRDPAIGTEVSVLVQAVSGEEGGALGTFGTRPLVESGFVGELNVFCEPTGLRYLPRATASATARVRVAGRGAIDDRPGDGHNATVLLGYLAQHLAAELTGDGGGHACVAGLHTGNLHNRVYGTGDLLVNLAYADEAAGARLTARLEHAVATGVDRFRAAFAAVPELARTAADAAAVTSVHWDKRDLPALAGDDPWLDALMAAADIPAWPATEPAFTCDAIWLAGAPAATAVLGPGDLAANNAHADGEFVAIADLAAFADQVSRLLLAFRAAPGRPATPG</sequence>
<dbReference type="SUPFAM" id="SSF53187">
    <property type="entry name" value="Zn-dependent exopeptidases"/>
    <property type="match status" value="1"/>
</dbReference>
<name>A0A1G6MCW3_9PSEU</name>
<dbReference type="PANTHER" id="PTHR43808">
    <property type="entry name" value="ACETYLORNITHINE DEACETYLASE"/>
    <property type="match status" value="1"/>
</dbReference>
<dbReference type="GO" id="GO:0006526">
    <property type="term" value="P:L-arginine biosynthetic process"/>
    <property type="evidence" value="ECO:0007669"/>
    <property type="project" value="TreeGrafter"/>
</dbReference>
<evidence type="ECO:0000313" key="2">
    <source>
        <dbReference type="Proteomes" id="UP000199501"/>
    </source>
</evidence>
<keyword evidence="2" id="KW-1185">Reference proteome</keyword>
<organism evidence="1 2">
    <name type="scientific">Actinokineospora iranica</name>
    <dbReference type="NCBI Taxonomy" id="1271860"/>
    <lineage>
        <taxon>Bacteria</taxon>
        <taxon>Bacillati</taxon>
        <taxon>Actinomycetota</taxon>
        <taxon>Actinomycetes</taxon>
        <taxon>Pseudonocardiales</taxon>
        <taxon>Pseudonocardiaceae</taxon>
        <taxon>Actinokineospora</taxon>
    </lineage>
</organism>
<dbReference type="STRING" id="1271860.SAMN05216174_102493"/>
<dbReference type="GO" id="GO:0008777">
    <property type="term" value="F:acetylornithine deacetylase activity"/>
    <property type="evidence" value="ECO:0007669"/>
    <property type="project" value="TreeGrafter"/>
</dbReference>
<dbReference type="Proteomes" id="UP000199501">
    <property type="component" value="Unassembled WGS sequence"/>
</dbReference>
<dbReference type="EMBL" id="FMZZ01000002">
    <property type="protein sequence ID" value="SDC53448.1"/>
    <property type="molecule type" value="Genomic_DNA"/>
</dbReference>
<accession>A0A1G6MCW3</accession>
<dbReference type="AlphaFoldDB" id="A0A1G6MCW3"/>
<dbReference type="PANTHER" id="PTHR43808:SF31">
    <property type="entry name" value="N-ACETYL-L-CITRULLINE DEACETYLASE"/>
    <property type="match status" value="1"/>
</dbReference>
<evidence type="ECO:0000313" key="1">
    <source>
        <dbReference type="EMBL" id="SDC53448.1"/>
    </source>
</evidence>